<dbReference type="GO" id="GO:0016301">
    <property type="term" value="F:kinase activity"/>
    <property type="evidence" value="ECO:0007669"/>
    <property type="project" value="UniProtKB-UniRule"/>
</dbReference>
<dbReference type="Gene3D" id="3.30.200.20">
    <property type="entry name" value="Phosphorylase Kinase, domain 1"/>
    <property type="match status" value="1"/>
</dbReference>
<dbReference type="RefSeq" id="WP_124925886.1">
    <property type="nucleotide sequence ID" value="NZ_BMOH01000006.1"/>
</dbReference>
<evidence type="ECO:0008006" key="5">
    <source>
        <dbReference type="Google" id="ProtNLM"/>
    </source>
</evidence>
<sequence length="292" mass="32925">MPDLLPQPITQWMQRADLRLVGIESLTGGSVSQVQRLDLKSPDNTELKLVLKQVYGAGQGLFAAEAEGLDVLRLQQSEALLVPRVLLQTDNCLLLEYLRSGSPTTAFDQQLATGLMLQHRQYGPGFGFSRDTFCGGTRQDNSWQQDGRDFFAEQRLQPLISGCRNKGLLTSEEVRQLERLTGCLHQLIPEQPAVLLHGDLWHGNLICGPSGEPALIDPAVYYGWAEAELAMTLLFGGFSDRFYDLYAEQADLLPDWQSRTDLYNLYHYLNHLLLFGEVYHRDVMGIVKYYSD</sequence>
<dbReference type="Pfam" id="PF03881">
    <property type="entry name" value="Fructosamin_kin"/>
    <property type="match status" value="1"/>
</dbReference>
<dbReference type="OrthoDB" id="5291879at2"/>
<protein>
    <recommendedName>
        <fullName evidence="5">Fructosamine kinase</fullName>
    </recommendedName>
</protein>
<keyword evidence="4" id="KW-1185">Reference proteome</keyword>
<gene>
    <name evidence="3" type="ORF">EHS89_09405</name>
</gene>
<dbReference type="PIRSF" id="PIRSF006221">
    <property type="entry name" value="Ketosamine-3-kinase"/>
    <property type="match status" value="1"/>
</dbReference>
<organism evidence="3 4">
    <name type="scientific">Amphritea balenae</name>
    <dbReference type="NCBI Taxonomy" id="452629"/>
    <lineage>
        <taxon>Bacteria</taxon>
        <taxon>Pseudomonadati</taxon>
        <taxon>Pseudomonadota</taxon>
        <taxon>Gammaproteobacteria</taxon>
        <taxon>Oceanospirillales</taxon>
        <taxon>Oceanospirillaceae</taxon>
        <taxon>Amphritea</taxon>
    </lineage>
</organism>
<comment type="caution">
    <text evidence="3">The sequence shown here is derived from an EMBL/GenBank/DDBJ whole genome shotgun (WGS) entry which is preliminary data.</text>
</comment>
<dbReference type="Gene3D" id="3.90.1200.10">
    <property type="match status" value="1"/>
</dbReference>
<dbReference type="InterPro" id="IPR016477">
    <property type="entry name" value="Fructo-/Ketosamine-3-kinase"/>
</dbReference>
<comment type="similarity">
    <text evidence="1 2">Belongs to the fructosamine kinase family.</text>
</comment>
<dbReference type="Proteomes" id="UP000267535">
    <property type="component" value="Unassembled WGS sequence"/>
</dbReference>
<keyword evidence="2" id="KW-0418">Kinase</keyword>
<evidence type="ECO:0000256" key="1">
    <source>
        <dbReference type="ARBA" id="ARBA00009460"/>
    </source>
</evidence>
<dbReference type="AlphaFoldDB" id="A0A3P1SRA4"/>
<reference evidence="3 4" key="1">
    <citation type="submission" date="2018-11" db="EMBL/GenBank/DDBJ databases">
        <title>The draft genome sequence of Amphritea balenae JAMM 1525T.</title>
        <authorList>
            <person name="Fang Z."/>
            <person name="Zhang Y."/>
            <person name="Han X."/>
        </authorList>
    </citation>
    <scope>NUCLEOTIDE SEQUENCE [LARGE SCALE GENOMIC DNA]</scope>
    <source>
        <strain evidence="3 4">JAMM 1525</strain>
    </source>
</reference>
<dbReference type="PANTHER" id="PTHR12149:SF8">
    <property type="entry name" value="PROTEIN-RIBULOSAMINE 3-KINASE"/>
    <property type="match status" value="1"/>
</dbReference>
<evidence type="ECO:0000313" key="3">
    <source>
        <dbReference type="EMBL" id="RRC99696.1"/>
    </source>
</evidence>
<evidence type="ECO:0000256" key="2">
    <source>
        <dbReference type="PIRNR" id="PIRNR006221"/>
    </source>
</evidence>
<dbReference type="InterPro" id="IPR011009">
    <property type="entry name" value="Kinase-like_dom_sf"/>
</dbReference>
<evidence type="ECO:0000313" key="4">
    <source>
        <dbReference type="Proteomes" id="UP000267535"/>
    </source>
</evidence>
<name>A0A3P1SRA4_9GAMM</name>
<proteinExistence type="inferred from homology"/>
<dbReference type="EMBL" id="RQXV01000004">
    <property type="protein sequence ID" value="RRC99696.1"/>
    <property type="molecule type" value="Genomic_DNA"/>
</dbReference>
<keyword evidence="2" id="KW-0808">Transferase</keyword>
<accession>A0A3P1SRA4</accession>
<dbReference type="SUPFAM" id="SSF56112">
    <property type="entry name" value="Protein kinase-like (PK-like)"/>
    <property type="match status" value="1"/>
</dbReference>
<dbReference type="PANTHER" id="PTHR12149">
    <property type="entry name" value="FRUCTOSAMINE 3 KINASE-RELATED PROTEIN"/>
    <property type="match status" value="1"/>
</dbReference>